<dbReference type="InterPro" id="IPR006089">
    <property type="entry name" value="Acyl-CoA_DH_CS"/>
</dbReference>
<sequence length="566" mass="61314">MAPVESKSFAANIFKGQITTAQVFPFPSVLNEEQDQFLRELVGPVAKFFEEVNDPAKNDSLEKVEDHTMQGLKEMGAFGLQVPAELGGLGLCNTQYARLVEIVGSHDLGVGITLGAHQSIGFKGILLFGNPAQKEKYLPKLATGENLAAFCLTEPASGSDAASIKTTAVQSECGEYFTMNGGKIWISNGGLAEIFTVFAKTPMKDPKTGEMKDKITAFVVERSFGGVTHGPPEKKMGIKASNTAEVYFENVRVPADCVLGEVGGGFKVAMNILNNGRFGMAAALSGTMRASLAQVDWAANRTQFGSKIHTYGAIQEKLARMTMLHYVTESMAYMISGNMDSGASEFQIEAAISKIFASEAAWTVTDECIQIMGGMGFMKDSGVERVMRDLRIFRIFEGTNDILRLFVALNGFQSAGNQLKGLQRALKSPLGNAGVIAPPWNRTHGRLVFATSSSLFSVQMVKSIEQFGVVVEEMLIKHGKKIIGESVWVWFVCVFGASRSLSQGLPSAQHEKMLCETWCVEAHDRITQDLRLLSSSQSKQLFKNLRAISAAVVENGGVVSPHPLGF</sequence>
<comment type="function">
    <text evidence="18">Very long-chain specific acyl-CoA dehydrogenase is one of the acyl-CoA dehydrogenases that catalyze the first step of mitochondrial fatty acid beta-oxidation, an aerobic process breaking down fatty acids into acetyl-CoA and allowing the production of energy from fats. The first step of fatty acid beta-oxidation consists in the removal of one hydrogen from C-2 and C-3 of the straight-chain fatty acyl-CoA thioester, resulting in the formation of trans-2-enoyl-CoA. Among the different mitochondrial acyl-CoA dehydrogenases, very long-chain specific acyl-CoA dehydrogenase acts specifically on acyl-CoAs with saturated 12 to 24 carbons long primary chains.</text>
</comment>
<evidence type="ECO:0000256" key="17">
    <source>
        <dbReference type="ARBA" id="ARBA00040902"/>
    </source>
</evidence>
<dbReference type="Pfam" id="PF00441">
    <property type="entry name" value="Acyl-CoA_dh_1"/>
    <property type="match status" value="1"/>
</dbReference>
<evidence type="ECO:0000259" key="29">
    <source>
        <dbReference type="Pfam" id="PF02770"/>
    </source>
</evidence>
<comment type="catalytic activity">
    <reaction evidence="23">
        <text>tetradecanoyl-CoA + oxidized [electron-transfer flavoprotein] + H(+) = (2E)-tetradecenoyl-CoA + reduced [electron-transfer flavoprotein]</text>
        <dbReference type="Rhea" id="RHEA:47316"/>
        <dbReference type="Rhea" id="RHEA-COMP:10685"/>
        <dbReference type="Rhea" id="RHEA-COMP:10686"/>
        <dbReference type="ChEBI" id="CHEBI:15378"/>
        <dbReference type="ChEBI" id="CHEBI:57385"/>
        <dbReference type="ChEBI" id="CHEBI:57692"/>
        <dbReference type="ChEBI" id="CHEBI:58307"/>
        <dbReference type="ChEBI" id="CHEBI:61405"/>
    </reaction>
    <physiologicalReaction direction="left-to-right" evidence="23">
        <dbReference type="Rhea" id="RHEA:47317"/>
    </physiologicalReaction>
</comment>
<evidence type="ECO:0000256" key="23">
    <source>
        <dbReference type="ARBA" id="ARBA00049038"/>
    </source>
</evidence>
<dbReference type="GO" id="GO:0006631">
    <property type="term" value="P:fatty acid metabolic process"/>
    <property type="evidence" value="ECO:0007669"/>
    <property type="project" value="UniProtKB-KW"/>
</dbReference>
<dbReference type="GO" id="GO:0050660">
    <property type="term" value="F:flavin adenine dinucleotide binding"/>
    <property type="evidence" value="ECO:0007669"/>
    <property type="project" value="InterPro"/>
</dbReference>
<dbReference type="Ensembl" id="ENSGMOT00000025890.1">
    <property type="protein sequence ID" value="ENSGMOP00000064014.1"/>
    <property type="gene ID" value="ENSGMOG00000014084.2"/>
</dbReference>
<dbReference type="CDD" id="cd01161">
    <property type="entry name" value="VLCAD"/>
    <property type="match status" value="1"/>
</dbReference>
<evidence type="ECO:0000313" key="32">
    <source>
        <dbReference type="Ensembl" id="ENSGMOP00000064014.1"/>
    </source>
</evidence>
<evidence type="ECO:0000256" key="24">
    <source>
        <dbReference type="ARBA" id="ARBA00049050"/>
    </source>
</evidence>
<evidence type="ECO:0000256" key="22">
    <source>
        <dbReference type="ARBA" id="ARBA00048086"/>
    </source>
</evidence>
<evidence type="ECO:0000256" key="19">
    <source>
        <dbReference type="ARBA" id="ARBA00046812"/>
    </source>
</evidence>
<keyword evidence="11" id="KW-0809">Transit peptide</keyword>
<evidence type="ECO:0000256" key="4">
    <source>
        <dbReference type="ARBA" id="ARBA00009347"/>
    </source>
</evidence>
<name>A0A8C5CS61_GADMO</name>
<dbReference type="SUPFAM" id="SSF47203">
    <property type="entry name" value="Acyl-CoA dehydrogenase C-terminal domain-like"/>
    <property type="match status" value="1"/>
</dbReference>
<comment type="subunit">
    <text evidence="19">Homodimer. Homodimerizes after import into the mitochondrion.</text>
</comment>
<comment type="catalytic activity">
    <reaction evidence="26">
        <text>octadecanoyl-CoA + oxidized [electron-transfer flavoprotein] + H(+) = (2E)-octadecenoyl-CoA + reduced [electron-transfer flavoprotein]</text>
        <dbReference type="Rhea" id="RHEA:47240"/>
        <dbReference type="Rhea" id="RHEA-COMP:10685"/>
        <dbReference type="Rhea" id="RHEA-COMP:10686"/>
        <dbReference type="ChEBI" id="CHEBI:15378"/>
        <dbReference type="ChEBI" id="CHEBI:57394"/>
        <dbReference type="ChEBI" id="CHEBI:57692"/>
        <dbReference type="ChEBI" id="CHEBI:58307"/>
        <dbReference type="ChEBI" id="CHEBI:71412"/>
    </reaction>
    <physiologicalReaction direction="left-to-right" evidence="26">
        <dbReference type="Rhea" id="RHEA:47241"/>
    </physiologicalReaction>
</comment>
<dbReference type="Pfam" id="PF02771">
    <property type="entry name" value="Acyl-CoA_dh_N"/>
    <property type="match status" value="1"/>
</dbReference>
<evidence type="ECO:0000256" key="12">
    <source>
        <dbReference type="ARBA" id="ARBA00023002"/>
    </source>
</evidence>
<evidence type="ECO:0000256" key="11">
    <source>
        <dbReference type="ARBA" id="ARBA00022946"/>
    </source>
</evidence>
<dbReference type="Gene3D" id="1.10.540.10">
    <property type="entry name" value="Acyl-CoA dehydrogenase/oxidase, N-terminal domain"/>
    <property type="match status" value="1"/>
</dbReference>
<comment type="catalytic activity">
    <reaction evidence="20">
        <text>dodecanoyl-CoA + oxidized [electron-transfer flavoprotein] + H(+) = (2E)-dodecenoyl-CoA + reduced [electron-transfer flavoprotein]</text>
        <dbReference type="Rhea" id="RHEA:47296"/>
        <dbReference type="Rhea" id="RHEA-COMP:10685"/>
        <dbReference type="Rhea" id="RHEA-COMP:10686"/>
        <dbReference type="ChEBI" id="CHEBI:15378"/>
        <dbReference type="ChEBI" id="CHEBI:57330"/>
        <dbReference type="ChEBI" id="CHEBI:57375"/>
        <dbReference type="ChEBI" id="CHEBI:57692"/>
        <dbReference type="ChEBI" id="CHEBI:58307"/>
    </reaction>
    <physiologicalReaction direction="left-to-right" evidence="20">
        <dbReference type="Rhea" id="RHEA:47297"/>
    </physiologicalReaction>
</comment>
<dbReference type="InterPro" id="IPR036250">
    <property type="entry name" value="AcylCo_DH-like_C"/>
</dbReference>
<gene>
    <name evidence="32" type="primary">acadvl</name>
</gene>
<feature type="domain" description="Acyl-CoA dehydrogenase/oxidase N-terminal" evidence="30">
    <location>
        <begin position="40"/>
        <end position="145"/>
    </location>
</feature>
<evidence type="ECO:0000259" key="30">
    <source>
        <dbReference type="Pfam" id="PF02771"/>
    </source>
</evidence>
<dbReference type="InterPro" id="IPR049448">
    <property type="entry name" value="ACAD9/ACADV-like_C"/>
</dbReference>
<evidence type="ECO:0000256" key="1">
    <source>
        <dbReference type="ARBA" id="ARBA00001974"/>
    </source>
</evidence>
<dbReference type="Pfam" id="PF02770">
    <property type="entry name" value="Acyl-CoA_dh_M"/>
    <property type="match status" value="1"/>
</dbReference>
<evidence type="ECO:0000256" key="15">
    <source>
        <dbReference type="ARBA" id="ARBA00023136"/>
    </source>
</evidence>
<evidence type="ECO:0000259" key="28">
    <source>
        <dbReference type="Pfam" id="PF00441"/>
    </source>
</evidence>
<reference evidence="32" key="2">
    <citation type="submission" date="2025-09" db="UniProtKB">
        <authorList>
            <consortium name="Ensembl"/>
        </authorList>
    </citation>
    <scope>IDENTIFICATION</scope>
</reference>
<dbReference type="AlphaFoldDB" id="A0A8C5CS61"/>
<dbReference type="Pfam" id="PF21343">
    <property type="entry name" value="ACAD9-ACADV_C"/>
    <property type="match status" value="1"/>
</dbReference>
<dbReference type="InterPro" id="IPR009075">
    <property type="entry name" value="AcylCo_DH/oxidase_C"/>
</dbReference>
<keyword evidence="9 27" id="KW-0274">FAD</keyword>
<keyword evidence="7" id="KW-0999">Mitochondrion inner membrane</keyword>
<organism evidence="32 33">
    <name type="scientific">Gadus morhua</name>
    <name type="common">Atlantic cod</name>
    <dbReference type="NCBI Taxonomy" id="8049"/>
    <lineage>
        <taxon>Eukaryota</taxon>
        <taxon>Metazoa</taxon>
        <taxon>Chordata</taxon>
        <taxon>Craniata</taxon>
        <taxon>Vertebrata</taxon>
        <taxon>Euteleostomi</taxon>
        <taxon>Actinopterygii</taxon>
        <taxon>Neopterygii</taxon>
        <taxon>Teleostei</taxon>
        <taxon>Neoteleostei</taxon>
        <taxon>Acanthomorphata</taxon>
        <taxon>Zeiogadaria</taxon>
        <taxon>Gadariae</taxon>
        <taxon>Gadiformes</taxon>
        <taxon>Gadoidei</taxon>
        <taxon>Gadidae</taxon>
        <taxon>Gadus</taxon>
    </lineage>
</organism>
<dbReference type="GO" id="GO:0017099">
    <property type="term" value="F:very-long-chain fatty acyl-CoA dehydrogenase activity"/>
    <property type="evidence" value="ECO:0007669"/>
    <property type="project" value="UniProtKB-EC"/>
</dbReference>
<evidence type="ECO:0000256" key="25">
    <source>
        <dbReference type="ARBA" id="ARBA00049140"/>
    </source>
</evidence>
<dbReference type="InterPro" id="IPR006091">
    <property type="entry name" value="Acyl-CoA_Oxase/DH_mid-dom"/>
</dbReference>
<dbReference type="PROSITE" id="PS00073">
    <property type="entry name" value="ACYL_COA_DH_2"/>
    <property type="match status" value="1"/>
</dbReference>
<evidence type="ECO:0000256" key="21">
    <source>
        <dbReference type="ARBA" id="ARBA00047916"/>
    </source>
</evidence>
<dbReference type="Gene3D" id="1.20.140.10">
    <property type="entry name" value="Butyryl-CoA Dehydrogenase, subunit A, domain 3"/>
    <property type="match status" value="2"/>
</dbReference>
<dbReference type="InterPro" id="IPR046373">
    <property type="entry name" value="Acyl-CoA_Oxase/DH_mid-dom_sf"/>
</dbReference>
<reference evidence="32" key="1">
    <citation type="submission" date="2025-08" db="UniProtKB">
        <authorList>
            <consortium name="Ensembl"/>
        </authorList>
    </citation>
    <scope>IDENTIFICATION</scope>
</reference>
<comment type="pathway">
    <text evidence="3">Lipid metabolism; mitochondrial fatty acid beta-oxidation.</text>
</comment>
<comment type="subcellular location">
    <subcellularLocation>
        <location evidence="2">Mitochondrion inner membrane</location>
        <topology evidence="2">Peripheral membrane protein</topology>
    </subcellularLocation>
</comment>
<keyword evidence="33" id="KW-1185">Reference proteome</keyword>
<evidence type="ECO:0000256" key="6">
    <source>
        <dbReference type="ARBA" id="ARBA00022630"/>
    </source>
</evidence>
<comment type="catalytic activity">
    <reaction evidence="21">
        <text>oxidized [electron-transfer flavoprotein] + hexadecanoyl-CoA + H(+) = (2E)-hexadecenoyl-CoA + reduced [electron-transfer flavoprotein]</text>
        <dbReference type="Rhea" id="RHEA:43448"/>
        <dbReference type="Rhea" id="RHEA-COMP:10685"/>
        <dbReference type="Rhea" id="RHEA-COMP:10686"/>
        <dbReference type="ChEBI" id="CHEBI:15378"/>
        <dbReference type="ChEBI" id="CHEBI:57379"/>
        <dbReference type="ChEBI" id="CHEBI:57692"/>
        <dbReference type="ChEBI" id="CHEBI:58307"/>
        <dbReference type="ChEBI" id="CHEBI:61526"/>
    </reaction>
    <physiologicalReaction direction="left-to-right" evidence="21">
        <dbReference type="Rhea" id="RHEA:43449"/>
    </physiologicalReaction>
</comment>
<evidence type="ECO:0000256" key="5">
    <source>
        <dbReference type="ARBA" id="ARBA00022553"/>
    </source>
</evidence>
<evidence type="ECO:0000256" key="14">
    <source>
        <dbReference type="ARBA" id="ARBA00023128"/>
    </source>
</evidence>
<dbReference type="Gene3D" id="2.40.110.10">
    <property type="entry name" value="Butyryl-CoA Dehydrogenase, subunit A, domain 2"/>
    <property type="match status" value="1"/>
</dbReference>
<keyword evidence="15" id="KW-0472">Membrane</keyword>
<dbReference type="InterPro" id="IPR037069">
    <property type="entry name" value="AcylCoA_DH/ox_N_sf"/>
</dbReference>
<keyword evidence="12 27" id="KW-0560">Oxidoreductase</keyword>
<dbReference type="EC" id="1.3.8.9" evidence="16"/>
<dbReference type="PROSITE" id="PS00072">
    <property type="entry name" value="ACYL_COA_DH_1"/>
    <property type="match status" value="1"/>
</dbReference>
<dbReference type="InterPro" id="IPR013786">
    <property type="entry name" value="AcylCoA_DH/ox_N"/>
</dbReference>
<evidence type="ECO:0000259" key="31">
    <source>
        <dbReference type="Pfam" id="PF21343"/>
    </source>
</evidence>
<evidence type="ECO:0000256" key="8">
    <source>
        <dbReference type="ARBA" id="ARBA00022799"/>
    </source>
</evidence>
<keyword evidence="14" id="KW-0496">Mitochondrion</keyword>
<evidence type="ECO:0000256" key="2">
    <source>
        <dbReference type="ARBA" id="ARBA00004637"/>
    </source>
</evidence>
<proteinExistence type="inferred from homology"/>
<feature type="domain" description="ACAD9/ACADV-like C-terminal" evidence="31">
    <location>
        <begin position="458"/>
        <end position="558"/>
    </location>
</feature>
<comment type="cofactor">
    <cofactor evidence="1 27">
        <name>FAD</name>
        <dbReference type="ChEBI" id="CHEBI:57692"/>
    </cofactor>
</comment>
<keyword evidence="6 27" id="KW-0285">Flavoprotein</keyword>
<evidence type="ECO:0000313" key="33">
    <source>
        <dbReference type="Proteomes" id="UP000694546"/>
    </source>
</evidence>
<dbReference type="Proteomes" id="UP000694546">
    <property type="component" value="Chromosome 17"/>
</dbReference>
<dbReference type="InterPro" id="IPR009100">
    <property type="entry name" value="AcylCoA_DH/oxidase_NM_dom_sf"/>
</dbReference>
<evidence type="ECO:0000256" key="20">
    <source>
        <dbReference type="ARBA" id="ARBA00047893"/>
    </source>
</evidence>
<comment type="catalytic activity">
    <reaction evidence="24">
        <text>a very-long-chain 2,3-saturated fatty acyl-CoA + oxidized [electron-transfer flavoprotein] + H(+) = a very-long-chain (2E)-enoyl-CoA + reduced [electron-transfer flavoprotein]</text>
        <dbReference type="Rhea" id="RHEA:19181"/>
        <dbReference type="Rhea" id="RHEA-COMP:10685"/>
        <dbReference type="Rhea" id="RHEA-COMP:10686"/>
        <dbReference type="ChEBI" id="CHEBI:15378"/>
        <dbReference type="ChEBI" id="CHEBI:57692"/>
        <dbReference type="ChEBI" id="CHEBI:58307"/>
        <dbReference type="ChEBI" id="CHEBI:83724"/>
        <dbReference type="ChEBI" id="CHEBI:83728"/>
        <dbReference type="EC" id="1.3.8.9"/>
    </reaction>
    <physiologicalReaction direction="left-to-right" evidence="24">
        <dbReference type="Rhea" id="RHEA:19182"/>
    </physiologicalReaction>
</comment>
<evidence type="ECO:0000256" key="3">
    <source>
        <dbReference type="ARBA" id="ARBA00005198"/>
    </source>
</evidence>
<evidence type="ECO:0000256" key="27">
    <source>
        <dbReference type="RuleBase" id="RU362125"/>
    </source>
</evidence>
<evidence type="ECO:0000256" key="9">
    <source>
        <dbReference type="ARBA" id="ARBA00022827"/>
    </source>
</evidence>
<feature type="domain" description="Acyl-CoA dehydrogenase/oxidase C-terminal" evidence="28">
    <location>
        <begin position="263"/>
        <end position="408"/>
    </location>
</feature>
<comment type="catalytic activity">
    <reaction evidence="22">
        <text>tetracosanoyl-CoA + oxidized [electron-transfer flavoprotein] + H(+) = (2E)-tetracosenoyl-CoA + reduced [electron-transfer flavoprotein]</text>
        <dbReference type="Rhea" id="RHEA:47232"/>
        <dbReference type="Rhea" id="RHEA-COMP:10685"/>
        <dbReference type="Rhea" id="RHEA-COMP:10686"/>
        <dbReference type="ChEBI" id="CHEBI:15378"/>
        <dbReference type="ChEBI" id="CHEBI:57692"/>
        <dbReference type="ChEBI" id="CHEBI:58307"/>
        <dbReference type="ChEBI" id="CHEBI:65052"/>
        <dbReference type="ChEBI" id="CHEBI:74693"/>
    </reaction>
    <physiologicalReaction direction="left-to-right" evidence="22">
        <dbReference type="Rhea" id="RHEA:47233"/>
    </physiologicalReaction>
</comment>
<evidence type="ECO:0000256" key="13">
    <source>
        <dbReference type="ARBA" id="ARBA00023098"/>
    </source>
</evidence>
<keyword evidence="8" id="KW-0702">S-nitrosylation</keyword>
<comment type="catalytic activity">
    <reaction evidence="25">
        <text>eicosanoyl-CoA + oxidized [electron-transfer flavoprotein] + H(+) = (2E)-eicosenoyl-CoA + reduced [electron-transfer flavoprotein]</text>
        <dbReference type="Rhea" id="RHEA:47236"/>
        <dbReference type="Rhea" id="RHEA-COMP:10685"/>
        <dbReference type="Rhea" id="RHEA-COMP:10686"/>
        <dbReference type="ChEBI" id="CHEBI:15378"/>
        <dbReference type="ChEBI" id="CHEBI:57380"/>
        <dbReference type="ChEBI" id="CHEBI:57692"/>
        <dbReference type="ChEBI" id="CHEBI:58307"/>
        <dbReference type="ChEBI" id="CHEBI:74691"/>
    </reaction>
    <physiologicalReaction direction="left-to-right" evidence="25">
        <dbReference type="Rhea" id="RHEA:47237"/>
    </physiologicalReaction>
</comment>
<evidence type="ECO:0000256" key="26">
    <source>
        <dbReference type="ARBA" id="ARBA00049224"/>
    </source>
</evidence>
<evidence type="ECO:0000256" key="16">
    <source>
        <dbReference type="ARBA" id="ARBA00039034"/>
    </source>
</evidence>
<evidence type="ECO:0000256" key="18">
    <source>
        <dbReference type="ARBA" id="ARBA00045422"/>
    </source>
</evidence>
<keyword evidence="10" id="KW-0276">Fatty acid metabolism</keyword>
<comment type="similarity">
    <text evidence="4 27">Belongs to the acyl-CoA dehydrogenase family.</text>
</comment>
<accession>A0A8C5CS61</accession>
<dbReference type="PANTHER" id="PTHR43884:SF11">
    <property type="entry name" value="VERY LONG-CHAIN SPECIFIC ACYL-COA DEHYDROGENASE, MITOCHONDRIAL"/>
    <property type="match status" value="1"/>
</dbReference>
<keyword evidence="13" id="KW-0443">Lipid metabolism</keyword>
<protein>
    <recommendedName>
        <fullName evidence="17">Very long-chain specific acyl-CoA dehydrogenase, mitochondrial</fullName>
        <ecNumber evidence="16">1.3.8.9</ecNumber>
    </recommendedName>
</protein>
<dbReference type="GO" id="GO:0005743">
    <property type="term" value="C:mitochondrial inner membrane"/>
    <property type="evidence" value="ECO:0007669"/>
    <property type="project" value="UniProtKB-SubCell"/>
</dbReference>
<evidence type="ECO:0000256" key="10">
    <source>
        <dbReference type="ARBA" id="ARBA00022832"/>
    </source>
</evidence>
<dbReference type="PANTHER" id="PTHR43884">
    <property type="entry name" value="ACYL-COA DEHYDROGENASE"/>
    <property type="match status" value="1"/>
</dbReference>
<keyword evidence="5" id="KW-0597">Phosphoprotein</keyword>
<dbReference type="GeneTree" id="ENSGT00940000158535"/>
<feature type="domain" description="Acyl-CoA oxidase/dehydrogenase middle" evidence="29">
    <location>
        <begin position="149"/>
        <end position="251"/>
    </location>
</feature>
<dbReference type="GO" id="GO:0000062">
    <property type="term" value="F:fatty-acyl-CoA binding"/>
    <property type="evidence" value="ECO:0007669"/>
    <property type="project" value="TreeGrafter"/>
</dbReference>
<evidence type="ECO:0000256" key="7">
    <source>
        <dbReference type="ARBA" id="ARBA00022792"/>
    </source>
</evidence>
<dbReference type="SUPFAM" id="SSF56645">
    <property type="entry name" value="Acyl-CoA dehydrogenase NM domain-like"/>
    <property type="match status" value="1"/>
</dbReference>